<dbReference type="InterPro" id="IPR008503">
    <property type="entry name" value="Asp_endopeptidase"/>
</dbReference>
<feature type="chain" id="PRO_5039622376" evidence="2">
    <location>
        <begin position="26"/>
        <end position="285"/>
    </location>
</feature>
<dbReference type="Proteomes" id="UP000824248">
    <property type="component" value="Unassembled WGS sequence"/>
</dbReference>
<evidence type="ECO:0000256" key="1">
    <source>
        <dbReference type="SAM" id="MobiDB-lite"/>
    </source>
</evidence>
<proteinExistence type="predicted"/>
<dbReference type="GO" id="GO:0008233">
    <property type="term" value="F:peptidase activity"/>
    <property type="evidence" value="ECO:0007669"/>
    <property type="project" value="UniProtKB-KW"/>
</dbReference>
<dbReference type="EMBL" id="DXFC01000274">
    <property type="protein sequence ID" value="HIX62379.1"/>
    <property type="molecule type" value="Genomic_DNA"/>
</dbReference>
<evidence type="ECO:0000259" key="3">
    <source>
        <dbReference type="Pfam" id="PF05618"/>
    </source>
</evidence>
<dbReference type="Gene3D" id="2.40.70.10">
    <property type="entry name" value="Acid Proteases"/>
    <property type="match status" value="1"/>
</dbReference>
<feature type="compositionally biased region" description="Acidic residues" evidence="1">
    <location>
        <begin position="272"/>
        <end position="285"/>
    </location>
</feature>
<evidence type="ECO:0000313" key="5">
    <source>
        <dbReference type="Proteomes" id="UP000824248"/>
    </source>
</evidence>
<dbReference type="GO" id="GO:0006508">
    <property type="term" value="P:proteolysis"/>
    <property type="evidence" value="ECO:0007669"/>
    <property type="project" value="UniProtKB-KW"/>
</dbReference>
<name>A0A9D2B6M8_9GAMM</name>
<dbReference type="PROSITE" id="PS51257">
    <property type="entry name" value="PROKAR_LIPOPROTEIN"/>
    <property type="match status" value="1"/>
</dbReference>
<dbReference type="InterPro" id="IPR021109">
    <property type="entry name" value="Peptidase_aspartic_dom_sf"/>
</dbReference>
<feature type="signal peptide" evidence="2">
    <location>
        <begin position="1"/>
        <end position="25"/>
    </location>
</feature>
<dbReference type="Pfam" id="PF05618">
    <property type="entry name" value="Zn_protease"/>
    <property type="match status" value="1"/>
</dbReference>
<feature type="domain" description="Retropepsin-like aspartic endopeptidase" evidence="3">
    <location>
        <begin position="123"/>
        <end position="260"/>
    </location>
</feature>
<dbReference type="SUPFAM" id="SSF50630">
    <property type="entry name" value="Acid proteases"/>
    <property type="match status" value="1"/>
</dbReference>
<reference evidence="4" key="1">
    <citation type="journal article" date="2021" name="PeerJ">
        <title>Extensive microbial diversity within the chicken gut microbiome revealed by metagenomics and culture.</title>
        <authorList>
            <person name="Gilroy R."/>
            <person name="Ravi A."/>
            <person name="Getino M."/>
            <person name="Pursley I."/>
            <person name="Horton D.L."/>
            <person name="Alikhan N.F."/>
            <person name="Baker D."/>
            <person name="Gharbi K."/>
            <person name="Hall N."/>
            <person name="Watson M."/>
            <person name="Adriaenssens E.M."/>
            <person name="Foster-Nyarko E."/>
            <person name="Jarju S."/>
            <person name="Secka A."/>
            <person name="Antonio M."/>
            <person name="Oren A."/>
            <person name="Chaudhuri R.R."/>
            <person name="La Ragione R."/>
            <person name="Hildebrand F."/>
            <person name="Pallen M.J."/>
        </authorList>
    </citation>
    <scope>NUCLEOTIDE SEQUENCE</scope>
    <source>
        <strain evidence="4">1193</strain>
    </source>
</reference>
<dbReference type="AlphaFoldDB" id="A0A9D2B6M8"/>
<keyword evidence="2" id="KW-0732">Signal</keyword>
<keyword evidence="4" id="KW-0645">Protease</keyword>
<comment type="caution">
    <text evidence="4">The sequence shown here is derived from an EMBL/GenBank/DDBJ whole genome shotgun (WGS) entry which is preliminary data.</text>
</comment>
<evidence type="ECO:0000256" key="2">
    <source>
        <dbReference type="SAM" id="SignalP"/>
    </source>
</evidence>
<protein>
    <submittedName>
        <fullName evidence="4">ATP-dependent zinc protease</fullName>
    </submittedName>
</protein>
<accession>A0A9D2B6M8</accession>
<dbReference type="PANTHER" id="PTHR38037:SF2">
    <property type="entry name" value="ATP-DEPENDENT ZINC PROTEASE DOMAIN-CONTAINING PROTEIN-RELATED"/>
    <property type="match status" value="1"/>
</dbReference>
<reference evidence="4" key="2">
    <citation type="submission" date="2021-04" db="EMBL/GenBank/DDBJ databases">
        <authorList>
            <person name="Gilroy R."/>
        </authorList>
    </citation>
    <scope>NUCLEOTIDE SEQUENCE</scope>
    <source>
        <strain evidence="4">1193</strain>
    </source>
</reference>
<evidence type="ECO:0000313" key="4">
    <source>
        <dbReference type="EMBL" id="HIX62379.1"/>
    </source>
</evidence>
<feature type="region of interest" description="Disordered" evidence="1">
    <location>
        <begin position="261"/>
        <end position="285"/>
    </location>
</feature>
<gene>
    <name evidence="4" type="ORF">H9854_09130</name>
</gene>
<keyword evidence="4" id="KW-0378">Hydrolase</keyword>
<dbReference type="PANTHER" id="PTHR38037">
    <property type="entry name" value="ZN_PROTEASE DOMAIN-CONTAINING PROTEIN"/>
    <property type="match status" value="1"/>
</dbReference>
<organism evidence="4 5">
    <name type="scientific">Candidatus Halomonas stercoripullorum</name>
    <dbReference type="NCBI Taxonomy" id="2838617"/>
    <lineage>
        <taxon>Bacteria</taxon>
        <taxon>Pseudomonadati</taxon>
        <taxon>Pseudomonadota</taxon>
        <taxon>Gammaproteobacteria</taxon>
        <taxon>Oceanospirillales</taxon>
        <taxon>Halomonadaceae</taxon>
        <taxon>Halomonas</taxon>
    </lineage>
</organism>
<sequence length="285" mass="32063">MRTRTLSAPIVWLLSSLLISGCAIAPSPAPEPEPRLDPATFEARIDQLEKNIAQSCKRTDTEQAAAHERRHIELLSELRDAGLTLRHVRSDLERLEQRGDELIVVPAECETEFSDTLANKELVGRAEWIGFPQLGTYLRARLDSGANTSSLSATDITRFERDGEDWVRFKLALSEDDVVVDSVRGEWIERPVERRVRIMQAAGSETRPVVSLLMTLGPIRDVVEFTLNDRSHLNYPVLLGRRFLMDIALIDVAENYLHPRPEFPGGRPASEAAEDEINDQDEEEG</sequence>